<dbReference type="CDD" id="cd00093">
    <property type="entry name" value="HTH_XRE"/>
    <property type="match status" value="1"/>
</dbReference>
<proteinExistence type="predicted"/>
<dbReference type="SMART" id="SM00530">
    <property type="entry name" value="HTH_XRE"/>
    <property type="match status" value="1"/>
</dbReference>
<comment type="caution">
    <text evidence="2">The sequence shown here is derived from an EMBL/GenBank/DDBJ whole genome shotgun (WGS) entry which is preliminary data.</text>
</comment>
<dbReference type="Pfam" id="PF01381">
    <property type="entry name" value="HTH_3"/>
    <property type="match status" value="1"/>
</dbReference>
<dbReference type="RefSeq" id="WP_141959596.1">
    <property type="nucleotide sequence ID" value="NZ_VFOZ01000001.1"/>
</dbReference>
<dbReference type="OrthoDB" id="3466567at2"/>
<evidence type="ECO:0000259" key="1">
    <source>
        <dbReference type="PROSITE" id="PS50943"/>
    </source>
</evidence>
<dbReference type="InterPro" id="IPR043917">
    <property type="entry name" value="DUF5753"/>
</dbReference>
<dbReference type="PROSITE" id="PS50943">
    <property type="entry name" value="HTH_CROC1"/>
    <property type="match status" value="1"/>
</dbReference>
<dbReference type="GO" id="GO:0003677">
    <property type="term" value="F:DNA binding"/>
    <property type="evidence" value="ECO:0007669"/>
    <property type="project" value="InterPro"/>
</dbReference>
<sequence>MNMTARTFVANELRQAREMKKLSRVKLADEIFVSESLIAAWERGRIVPGEQHHPRLKEVLDLPDMITRVIGDLVTNEVSPEWFGKWPQVERQATSLWSFQPCLVPGLLQTPDYARAVLEAAHLDIDLEEALATRLDRQQVLIKEDPPMFVALIAEAILRHRVSNDKVMNDQLVRLAEMTERENVVVQVVPADSKACAGFIGGFVIASFDGDEIGYIDNQLDGDTIEGAAGVARLRRFFDVFRADAINQQESINLIRRAAEEWK</sequence>
<accession>A0A543CT59</accession>
<dbReference type="Pfam" id="PF19054">
    <property type="entry name" value="DUF5753"/>
    <property type="match status" value="1"/>
</dbReference>
<feature type="domain" description="HTH cro/C1-type" evidence="1">
    <location>
        <begin position="13"/>
        <end position="66"/>
    </location>
</feature>
<gene>
    <name evidence="2" type="ORF">FB559_5918</name>
</gene>
<dbReference type="EMBL" id="VFOZ01000001">
    <property type="protein sequence ID" value="TQM00211.1"/>
    <property type="molecule type" value="Genomic_DNA"/>
</dbReference>
<dbReference type="Proteomes" id="UP000316096">
    <property type="component" value="Unassembled WGS sequence"/>
</dbReference>
<dbReference type="InterPro" id="IPR001387">
    <property type="entry name" value="Cro/C1-type_HTH"/>
</dbReference>
<name>A0A543CT59_9ACTN</name>
<keyword evidence="3" id="KW-1185">Reference proteome</keyword>
<evidence type="ECO:0000313" key="2">
    <source>
        <dbReference type="EMBL" id="TQM00211.1"/>
    </source>
</evidence>
<reference evidence="2 3" key="1">
    <citation type="submission" date="2019-06" db="EMBL/GenBank/DDBJ databases">
        <title>Sequencing the genomes of 1000 actinobacteria strains.</title>
        <authorList>
            <person name="Klenk H.-P."/>
        </authorList>
    </citation>
    <scope>NUCLEOTIDE SEQUENCE [LARGE SCALE GENOMIC DNA]</scope>
    <source>
        <strain evidence="2 3">DSM 102200</strain>
    </source>
</reference>
<evidence type="ECO:0000313" key="3">
    <source>
        <dbReference type="Proteomes" id="UP000316096"/>
    </source>
</evidence>
<organism evidence="2 3">
    <name type="scientific">Actinoallomurus bryophytorum</name>
    <dbReference type="NCBI Taxonomy" id="1490222"/>
    <lineage>
        <taxon>Bacteria</taxon>
        <taxon>Bacillati</taxon>
        <taxon>Actinomycetota</taxon>
        <taxon>Actinomycetes</taxon>
        <taxon>Streptosporangiales</taxon>
        <taxon>Thermomonosporaceae</taxon>
        <taxon>Actinoallomurus</taxon>
    </lineage>
</organism>
<dbReference type="AlphaFoldDB" id="A0A543CT59"/>
<dbReference type="SUPFAM" id="SSF47413">
    <property type="entry name" value="lambda repressor-like DNA-binding domains"/>
    <property type="match status" value="1"/>
</dbReference>
<protein>
    <submittedName>
        <fullName evidence="2">Helix-turn-helix protein</fullName>
    </submittedName>
</protein>
<dbReference type="Gene3D" id="1.10.260.40">
    <property type="entry name" value="lambda repressor-like DNA-binding domains"/>
    <property type="match status" value="1"/>
</dbReference>
<dbReference type="InterPro" id="IPR010982">
    <property type="entry name" value="Lambda_DNA-bd_dom_sf"/>
</dbReference>